<accession>A0ABZ1N1B8</accession>
<proteinExistence type="predicted"/>
<dbReference type="InterPro" id="IPR010621">
    <property type="entry name" value="DUF1214"/>
</dbReference>
<dbReference type="EMBL" id="CP109527">
    <property type="protein sequence ID" value="WTY33644.1"/>
    <property type="molecule type" value="Genomic_DNA"/>
</dbReference>
<evidence type="ECO:0000256" key="1">
    <source>
        <dbReference type="SAM" id="MobiDB-lite"/>
    </source>
</evidence>
<dbReference type="InterPro" id="IPR037049">
    <property type="entry name" value="DUF1214_C_sf"/>
</dbReference>
<sequence>MELHFGPTPPTAGESNWIPTPEGRRLEALFRFYGPTPQLYDHTWILPDIEGTATNLRH</sequence>
<name>A0ABZ1N1B8_9NOCA</name>
<protein>
    <submittedName>
        <fullName evidence="3">DUF1214 domain-containing protein</fullName>
    </submittedName>
</protein>
<feature type="domain" description="DUF1214" evidence="2">
    <location>
        <begin position="2"/>
        <end position="36"/>
    </location>
</feature>
<evidence type="ECO:0000313" key="3">
    <source>
        <dbReference type="EMBL" id="WTY33644.1"/>
    </source>
</evidence>
<feature type="region of interest" description="Disordered" evidence="1">
    <location>
        <begin position="1"/>
        <end position="20"/>
    </location>
</feature>
<dbReference type="RefSeq" id="WP_405145878.1">
    <property type="nucleotide sequence ID" value="NZ_CP109527.1"/>
</dbReference>
<dbReference type="Gene3D" id="2.60.120.600">
    <property type="entry name" value="Domain of unknown function DUF1214, C-terminal domain"/>
    <property type="match status" value="1"/>
</dbReference>
<organism evidence="3 4">
    <name type="scientific">Nocardia salmonicida</name>
    <dbReference type="NCBI Taxonomy" id="53431"/>
    <lineage>
        <taxon>Bacteria</taxon>
        <taxon>Bacillati</taxon>
        <taxon>Actinomycetota</taxon>
        <taxon>Actinomycetes</taxon>
        <taxon>Mycobacteriales</taxon>
        <taxon>Nocardiaceae</taxon>
        <taxon>Nocardia</taxon>
    </lineage>
</organism>
<reference evidence="3 4" key="1">
    <citation type="submission" date="2022-10" db="EMBL/GenBank/DDBJ databases">
        <title>The complete genomes of actinobacterial strains from the NBC collection.</title>
        <authorList>
            <person name="Joergensen T.S."/>
            <person name="Alvarez Arevalo M."/>
            <person name="Sterndorff E.B."/>
            <person name="Faurdal D."/>
            <person name="Vuksanovic O."/>
            <person name="Mourched A.-S."/>
            <person name="Charusanti P."/>
            <person name="Shaw S."/>
            <person name="Blin K."/>
            <person name="Weber T."/>
        </authorList>
    </citation>
    <scope>NUCLEOTIDE SEQUENCE [LARGE SCALE GENOMIC DNA]</scope>
    <source>
        <strain evidence="3 4">NBC_01413</strain>
    </source>
</reference>
<evidence type="ECO:0000313" key="4">
    <source>
        <dbReference type="Proteomes" id="UP001621418"/>
    </source>
</evidence>
<dbReference type="SUPFAM" id="SSF160935">
    <property type="entry name" value="VPA0735-like"/>
    <property type="match status" value="1"/>
</dbReference>
<dbReference type="Proteomes" id="UP001621418">
    <property type="component" value="Chromosome"/>
</dbReference>
<dbReference type="Pfam" id="PF06742">
    <property type="entry name" value="DUF1214"/>
    <property type="match status" value="1"/>
</dbReference>
<evidence type="ECO:0000259" key="2">
    <source>
        <dbReference type="Pfam" id="PF06742"/>
    </source>
</evidence>
<keyword evidence="4" id="KW-1185">Reference proteome</keyword>
<gene>
    <name evidence="3" type="ORF">OG308_20150</name>
</gene>